<comment type="caution">
    <text evidence="1">The sequence shown here is derived from an EMBL/GenBank/DDBJ whole genome shotgun (WGS) entry which is preliminary data.</text>
</comment>
<keyword evidence="2" id="KW-1185">Reference proteome</keyword>
<dbReference type="AlphaFoldDB" id="A0A9N8P1Q4"/>
<protein>
    <recommendedName>
        <fullName evidence="3">DUF4878 domain-containing protein</fullName>
    </recommendedName>
</protein>
<dbReference type="EMBL" id="CAIJDE010000040">
    <property type="protein sequence ID" value="CAC9974371.1"/>
    <property type="molecule type" value="Genomic_DNA"/>
</dbReference>
<evidence type="ECO:0000313" key="2">
    <source>
        <dbReference type="Proteomes" id="UP000533639"/>
    </source>
</evidence>
<sequence>MKYSIAFLIFLAVFTSCESHKSKKEIATPKETVTAYLAATNHFDFKAAKEFVILNKENLMNLETLKKMEKSIPDDQKARFLDKEKDAQYFEKEITDSTARIVVSPNQDIAMPIEFNLKKVDKKWLIESVISH</sequence>
<dbReference type="PROSITE" id="PS51257">
    <property type="entry name" value="PROKAR_LIPOPROTEIN"/>
    <property type="match status" value="1"/>
</dbReference>
<dbReference type="Proteomes" id="UP000533639">
    <property type="component" value="Unassembled WGS sequence"/>
</dbReference>
<reference evidence="1 2" key="1">
    <citation type="submission" date="2020-06" db="EMBL/GenBank/DDBJ databases">
        <authorList>
            <person name="Criscuolo A."/>
        </authorList>
    </citation>
    <scope>NUCLEOTIDE SEQUENCE [LARGE SCALE GENOMIC DNA]</scope>
    <source>
        <strain evidence="1">PXU-55</strain>
    </source>
</reference>
<proteinExistence type="predicted"/>
<organism evidence="1 2">
    <name type="scientific">Flavobacterium panici</name>
    <dbReference type="NCBI Taxonomy" id="2654843"/>
    <lineage>
        <taxon>Bacteria</taxon>
        <taxon>Pseudomonadati</taxon>
        <taxon>Bacteroidota</taxon>
        <taxon>Flavobacteriia</taxon>
        <taxon>Flavobacteriales</taxon>
        <taxon>Flavobacteriaceae</taxon>
        <taxon>Flavobacterium</taxon>
    </lineage>
</organism>
<name>A0A9N8P1Q4_9FLAO</name>
<evidence type="ECO:0000313" key="1">
    <source>
        <dbReference type="EMBL" id="CAC9974371.1"/>
    </source>
</evidence>
<evidence type="ECO:0008006" key="3">
    <source>
        <dbReference type="Google" id="ProtNLM"/>
    </source>
</evidence>
<accession>A0A9N8P1Q4</accession>
<dbReference type="RefSeq" id="WP_180857587.1">
    <property type="nucleotide sequence ID" value="NZ_CAIJDE010000040.1"/>
</dbReference>
<gene>
    <name evidence="1" type="ORF">FLAPXU55_02068</name>
</gene>